<dbReference type="FunCoup" id="A0A7R8UZN4">
    <property type="interactions" value="42"/>
</dbReference>
<reference evidence="3 4" key="1">
    <citation type="submission" date="2020-11" db="EMBL/GenBank/DDBJ databases">
        <authorList>
            <person name="Wallbank WR R."/>
            <person name="Pardo Diaz C."/>
            <person name="Kozak K."/>
            <person name="Martin S."/>
            <person name="Jiggins C."/>
            <person name="Moest M."/>
            <person name="Warren A I."/>
            <person name="Generalovic N T."/>
            <person name="Byers J.R.P. K."/>
            <person name="Montejo-Kovacevich G."/>
            <person name="Yen C E."/>
        </authorList>
    </citation>
    <scope>NUCLEOTIDE SEQUENCE [LARGE SCALE GENOMIC DNA]</scope>
</reference>
<gene>
    <name evidence="3" type="ORF">HERILL_LOCUS12507</name>
</gene>
<feature type="region of interest" description="Disordered" evidence="1">
    <location>
        <begin position="87"/>
        <end position="118"/>
    </location>
</feature>
<sequence>MTMTLKVSFIVLLCAVGCMCQELNSSAKCVDDGGFCENHNECCSGTCVTFTFKCAPNANYYRQSSLDRSALQTLINGLFASTERPANYSLPTPGLNSRFGEDEATAPPAQSPPPASAVNPDCKEIGEKCYRDSECCTNRCHGFLHQCVT</sequence>
<evidence type="ECO:0000256" key="1">
    <source>
        <dbReference type="SAM" id="MobiDB-lite"/>
    </source>
</evidence>
<dbReference type="AlphaFoldDB" id="A0A7R8UZN4"/>
<dbReference type="InParanoid" id="A0A7R8UZN4"/>
<dbReference type="EMBL" id="LR899013">
    <property type="protein sequence ID" value="CAD7089992.1"/>
    <property type="molecule type" value="Genomic_DNA"/>
</dbReference>
<evidence type="ECO:0000313" key="3">
    <source>
        <dbReference type="EMBL" id="CAD7089992.1"/>
    </source>
</evidence>
<proteinExistence type="predicted"/>
<accession>A0A7R8UZN4</accession>
<evidence type="ECO:0000313" key="4">
    <source>
        <dbReference type="Proteomes" id="UP000594454"/>
    </source>
</evidence>
<feature type="signal peptide" evidence="2">
    <location>
        <begin position="1"/>
        <end position="20"/>
    </location>
</feature>
<dbReference type="Proteomes" id="UP000594454">
    <property type="component" value="Chromosome 5"/>
</dbReference>
<keyword evidence="2" id="KW-0732">Signal</keyword>
<protein>
    <submittedName>
        <fullName evidence="3">Uncharacterized protein</fullName>
    </submittedName>
</protein>
<evidence type="ECO:0000256" key="2">
    <source>
        <dbReference type="SAM" id="SignalP"/>
    </source>
</evidence>
<organism evidence="3 4">
    <name type="scientific">Hermetia illucens</name>
    <name type="common">Black soldier fly</name>
    <dbReference type="NCBI Taxonomy" id="343691"/>
    <lineage>
        <taxon>Eukaryota</taxon>
        <taxon>Metazoa</taxon>
        <taxon>Ecdysozoa</taxon>
        <taxon>Arthropoda</taxon>
        <taxon>Hexapoda</taxon>
        <taxon>Insecta</taxon>
        <taxon>Pterygota</taxon>
        <taxon>Neoptera</taxon>
        <taxon>Endopterygota</taxon>
        <taxon>Diptera</taxon>
        <taxon>Brachycera</taxon>
        <taxon>Stratiomyomorpha</taxon>
        <taxon>Stratiomyidae</taxon>
        <taxon>Hermetiinae</taxon>
        <taxon>Hermetia</taxon>
    </lineage>
</organism>
<name>A0A7R8UZN4_HERIL</name>
<keyword evidence="4" id="KW-1185">Reference proteome</keyword>
<feature type="chain" id="PRO_5031236787" evidence="2">
    <location>
        <begin position="21"/>
        <end position="149"/>
    </location>
</feature>
<dbReference type="OrthoDB" id="7211176at2759"/>